<dbReference type="CDD" id="cd02022">
    <property type="entry name" value="DPCK"/>
    <property type="match status" value="1"/>
</dbReference>
<evidence type="ECO:0000256" key="1">
    <source>
        <dbReference type="ARBA" id="ARBA00009018"/>
    </source>
</evidence>
<dbReference type="Gene3D" id="3.40.50.300">
    <property type="entry name" value="P-loop containing nucleotide triphosphate hydrolases"/>
    <property type="match status" value="1"/>
</dbReference>
<dbReference type="UniPathway" id="UPA00241">
    <property type="reaction ID" value="UER00356"/>
</dbReference>
<keyword evidence="5" id="KW-0963">Cytoplasm</keyword>
<feature type="compositionally biased region" description="Basic and acidic residues" evidence="7">
    <location>
        <begin position="235"/>
        <end position="246"/>
    </location>
</feature>
<keyword evidence="4 5" id="KW-0173">Coenzyme A biosynthesis</keyword>
<comment type="catalytic activity">
    <reaction evidence="5">
        <text>3'-dephospho-CoA + ATP = ADP + CoA + H(+)</text>
        <dbReference type="Rhea" id="RHEA:18245"/>
        <dbReference type="ChEBI" id="CHEBI:15378"/>
        <dbReference type="ChEBI" id="CHEBI:30616"/>
        <dbReference type="ChEBI" id="CHEBI:57287"/>
        <dbReference type="ChEBI" id="CHEBI:57328"/>
        <dbReference type="ChEBI" id="CHEBI:456216"/>
        <dbReference type="EC" id="2.7.1.24"/>
    </reaction>
</comment>
<keyword evidence="2 5" id="KW-0547">Nucleotide-binding</keyword>
<comment type="pathway">
    <text evidence="5">Cofactor biosynthesis; coenzyme A biosynthesis; CoA from (R)-pantothenate: step 5/5.</text>
</comment>
<dbReference type="GO" id="GO:0005524">
    <property type="term" value="F:ATP binding"/>
    <property type="evidence" value="ECO:0007669"/>
    <property type="project" value="UniProtKB-UniRule"/>
</dbReference>
<organism evidence="8 9">
    <name type="scientific">Roseiconus nitratireducens</name>
    <dbReference type="NCBI Taxonomy" id="2605748"/>
    <lineage>
        <taxon>Bacteria</taxon>
        <taxon>Pseudomonadati</taxon>
        <taxon>Planctomycetota</taxon>
        <taxon>Planctomycetia</taxon>
        <taxon>Pirellulales</taxon>
        <taxon>Pirellulaceae</taxon>
        <taxon>Roseiconus</taxon>
    </lineage>
</organism>
<feature type="binding site" evidence="5">
    <location>
        <begin position="22"/>
        <end position="27"/>
    </location>
    <ligand>
        <name>ATP</name>
        <dbReference type="ChEBI" id="CHEBI:30616"/>
    </ligand>
</feature>
<dbReference type="EMBL" id="VWOX01000002">
    <property type="protein sequence ID" value="KAA5545964.1"/>
    <property type="molecule type" value="Genomic_DNA"/>
</dbReference>
<dbReference type="SUPFAM" id="SSF52540">
    <property type="entry name" value="P-loop containing nucleoside triphosphate hydrolases"/>
    <property type="match status" value="1"/>
</dbReference>
<dbReference type="RefSeq" id="WP_150074890.1">
    <property type="nucleotide sequence ID" value="NZ_VWOX01000002.1"/>
</dbReference>
<comment type="function">
    <text evidence="5">Catalyzes the phosphorylation of the 3'-hydroxyl group of dephosphocoenzyme A to form coenzyme A.</text>
</comment>
<evidence type="ECO:0000256" key="2">
    <source>
        <dbReference type="ARBA" id="ARBA00022741"/>
    </source>
</evidence>
<dbReference type="GO" id="GO:0004140">
    <property type="term" value="F:dephospho-CoA kinase activity"/>
    <property type="evidence" value="ECO:0007669"/>
    <property type="project" value="UniProtKB-UniRule"/>
</dbReference>
<dbReference type="HAMAP" id="MF_00376">
    <property type="entry name" value="Dephospho_CoA_kinase"/>
    <property type="match status" value="1"/>
</dbReference>
<dbReference type="Proteomes" id="UP000324479">
    <property type="component" value="Unassembled WGS sequence"/>
</dbReference>
<feature type="region of interest" description="Disordered" evidence="7">
    <location>
        <begin position="216"/>
        <end position="246"/>
    </location>
</feature>
<dbReference type="InterPro" id="IPR001977">
    <property type="entry name" value="Depp_CoAkinase"/>
</dbReference>
<comment type="subcellular location">
    <subcellularLocation>
        <location evidence="5">Cytoplasm</location>
    </subcellularLocation>
</comment>
<dbReference type="PROSITE" id="PS51219">
    <property type="entry name" value="DPCK"/>
    <property type="match status" value="1"/>
</dbReference>
<gene>
    <name evidence="5 8" type="primary">coaE</name>
    <name evidence="8" type="ORF">FYK55_03360</name>
</gene>
<evidence type="ECO:0000256" key="7">
    <source>
        <dbReference type="SAM" id="MobiDB-lite"/>
    </source>
</evidence>
<evidence type="ECO:0000256" key="3">
    <source>
        <dbReference type="ARBA" id="ARBA00022840"/>
    </source>
</evidence>
<sequence length="246" mass="27609">MPGLRGLAVRQVIVLGIVGTPAGGKSTVASLLQQWGAEWINADLIARECLGRPEVVQQLRERFGPQVLSEDQTVNRKAIANLVFGDQPEQHAARRFLESLVHPRTRLEIMRRIESAADCRKRAALLDVPLLFESGWDLACDAIWCVDATRENRLTRARDRGWDSLELDRRESNQLAIETKSRLSNLVMRNDSTLKALAEIVEREWDLLGRINPIESKELRGTSGRPTGAHSSDPASDRHCKSDYPD</sequence>
<keyword evidence="9" id="KW-1185">Reference proteome</keyword>
<keyword evidence="5 8" id="KW-0418">Kinase</keyword>
<evidence type="ECO:0000256" key="6">
    <source>
        <dbReference type="NCBIfam" id="TIGR00152"/>
    </source>
</evidence>
<dbReference type="GO" id="GO:0005737">
    <property type="term" value="C:cytoplasm"/>
    <property type="evidence" value="ECO:0007669"/>
    <property type="project" value="UniProtKB-SubCell"/>
</dbReference>
<reference evidence="8 9" key="1">
    <citation type="submission" date="2019-08" db="EMBL/GenBank/DDBJ databases">
        <authorList>
            <person name="Dhanesh K."/>
            <person name="Kumar G."/>
            <person name="Sasikala C."/>
            <person name="Venkata Ramana C."/>
        </authorList>
    </citation>
    <scope>NUCLEOTIDE SEQUENCE [LARGE SCALE GENOMIC DNA]</scope>
    <source>
        <strain evidence="8 9">JC645</strain>
    </source>
</reference>
<accession>A0A5M6DEJ7</accession>
<dbReference type="PANTHER" id="PTHR10695">
    <property type="entry name" value="DEPHOSPHO-COA KINASE-RELATED"/>
    <property type="match status" value="1"/>
</dbReference>
<dbReference type="NCBIfam" id="TIGR00152">
    <property type="entry name" value="dephospho-CoA kinase"/>
    <property type="match status" value="1"/>
</dbReference>
<comment type="similarity">
    <text evidence="1 5">Belongs to the CoaE family.</text>
</comment>
<dbReference type="PANTHER" id="PTHR10695:SF46">
    <property type="entry name" value="BIFUNCTIONAL COENZYME A SYNTHASE-RELATED"/>
    <property type="match status" value="1"/>
</dbReference>
<dbReference type="GO" id="GO:0015937">
    <property type="term" value="P:coenzyme A biosynthetic process"/>
    <property type="evidence" value="ECO:0007669"/>
    <property type="project" value="UniProtKB-UniRule"/>
</dbReference>
<evidence type="ECO:0000313" key="8">
    <source>
        <dbReference type="EMBL" id="KAA5545964.1"/>
    </source>
</evidence>
<protein>
    <recommendedName>
        <fullName evidence="5 6">Dephospho-CoA kinase</fullName>
        <ecNumber evidence="5 6">2.7.1.24</ecNumber>
    </recommendedName>
    <alternativeName>
        <fullName evidence="5">Dephosphocoenzyme A kinase</fullName>
    </alternativeName>
</protein>
<evidence type="ECO:0000313" key="9">
    <source>
        <dbReference type="Proteomes" id="UP000324479"/>
    </source>
</evidence>
<dbReference type="AlphaFoldDB" id="A0A5M6DEJ7"/>
<dbReference type="InterPro" id="IPR027417">
    <property type="entry name" value="P-loop_NTPase"/>
</dbReference>
<keyword evidence="3 5" id="KW-0067">ATP-binding</keyword>
<dbReference type="EC" id="2.7.1.24" evidence="5 6"/>
<comment type="caution">
    <text evidence="8">The sequence shown here is derived from an EMBL/GenBank/DDBJ whole genome shotgun (WGS) entry which is preliminary data.</text>
</comment>
<dbReference type="Pfam" id="PF01121">
    <property type="entry name" value="CoaE"/>
    <property type="match status" value="1"/>
</dbReference>
<keyword evidence="5 8" id="KW-0808">Transferase</keyword>
<proteinExistence type="inferred from homology"/>
<name>A0A5M6DEJ7_9BACT</name>
<evidence type="ECO:0000256" key="4">
    <source>
        <dbReference type="ARBA" id="ARBA00022993"/>
    </source>
</evidence>
<evidence type="ECO:0000256" key="5">
    <source>
        <dbReference type="HAMAP-Rule" id="MF_00376"/>
    </source>
</evidence>